<feature type="signal peptide" evidence="6">
    <location>
        <begin position="1"/>
        <end position="27"/>
    </location>
</feature>
<dbReference type="Pfam" id="PF00069">
    <property type="entry name" value="Pkinase"/>
    <property type="match status" value="1"/>
</dbReference>
<name>A0AAD4NJK4_9BILA</name>
<dbReference type="SUPFAM" id="SSF56112">
    <property type="entry name" value="Protein kinase-like (PK-like)"/>
    <property type="match status" value="1"/>
</dbReference>
<dbReference type="GO" id="GO:0004674">
    <property type="term" value="F:protein serine/threonine kinase activity"/>
    <property type="evidence" value="ECO:0007669"/>
    <property type="project" value="UniProtKB-KW"/>
</dbReference>
<evidence type="ECO:0000256" key="1">
    <source>
        <dbReference type="ARBA" id="ARBA00022527"/>
    </source>
</evidence>
<keyword evidence="9" id="KW-1185">Reference proteome</keyword>
<keyword evidence="1" id="KW-0723">Serine/threonine-protein kinase</keyword>
<dbReference type="InterPro" id="IPR000719">
    <property type="entry name" value="Prot_kinase_dom"/>
</dbReference>
<dbReference type="Proteomes" id="UP001201812">
    <property type="component" value="Unassembled WGS sequence"/>
</dbReference>
<comment type="caution">
    <text evidence="8">The sequence shown here is derived from an EMBL/GenBank/DDBJ whole genome shotgun (WGS) entry which is preliminary data.</text>
</comment>
<dbReference type="GO" id="GO:0005524">
    <property type="term" value="F:ATP binding"/>
    <property type="evidence" value="ECO:0007669"/>
    <property type="project" value="UniProtKB-KW"/>
</dbReference>
<proteinExistence type="predicted"/>
<keyword evidence="3" id="KW-0547">Nucleotide-binding</keyword>
<keyword evidence="5" id="KW-0067">ATP-binding</keyword>
<evidence type="ECO:0000256" key="4">
    <source>
        <dbReference type="ARBA" id="ARBA00022777"/>
    </source>
</evidence>
<dbReference type="EMBL" id="JAKKPZ010000001">
    <property type="protein sequence ID" value="KAI1729617.1"/>
    <property type="molecule type" value="Genomic_DNA"/>
</dbReference>
<dbReference type="PROSITE" id="PS50011">
    <property type="entry name" value="PROTEIN_KINASE_DOM"/>
    <property type="match status" value="1"/>
</dbReference>
<keyword evidence="6" id="KW-0732">Signal</keyword>
<dbReference type="InterPro" id="IPR008271">
    <property type="entry name" value="Ser/Thr_kinase_AS"/>
</dbReference>
<dbReference type="Gene3D" id="1.10.510.10">
    <property type="entry name" value="Transferase(Phosphotransferase) domain 1"/>
    <property type="match status" value="1"/>
</dbReference>
<keyword evidence="4 8" id="KW-0418">Kinase</keyword>
<gene>
    <name evidence="8" type="ORF">DdX_01870</name>
</gene>
<dbReference type="Gene3D" id="3.30.200.20">
    <property type="entry name" value="Phosphorylase Kinase, domain 1"/>
    <property type="match status" value="1"/>
</dbReference>
<reference evidence="8" key="1">
    <citation type="submission" date="2022-01" db="EMBL/GenBank/DDBJ databases">
        <title>Genome Sequence Resource for Two Populations of Ditylenchus destructor, the Migratory Endoparasitic Phytonematode.</title>
        <authorList>
            <person name="Zhang H."/>
            <person name="Lin R."/>
            <person name="Xie B."/>
        </authorList>
    </citation>
    <scope>NUCLEOTIDE SEQUENCE</scope>
    <source>
        <strain evidence="8">BazhouSP</strain>
    </source>
</reference>
<protein>
    <submittedName>
        <fullName evidence="8">Protein kinase domain-containing protein</fullName>
    </submittedName>
</protein>
<organism evidence="8 9">
    <name type="scientific">Ditylenchus destructor</name>
    <dbReference type="NCBI Taxonomy" id="166010"/>
    <lineage>
        <taxon>Eukaryota</taxon>
        <taxon>Metazoa</taxon>
        <taxon>Ecdysozoa</taxon>
        <taxon>Nematoda</taxon>
        <taxon>Chromadorea</taxon>
        <taxon>Rhabditida</taxon>
        <taxon>Tylenchina</taxon>
        <taxon>Tylenchomorpha</taxon>
        <taxon>Sphaerularioidea</taxon>
        <taxon>Anguinidae</taxon>
        <taxon>Anguininae</taxon>
        <taxon>Ditylenchus</taxon>
    </lineage>
</organism>
<dbReference type="AlphaFoldDB" id="A0AAD4NJK4"/>
<sequence>MIHQHIWLTIFATGLQLICNNLHEATSAGPSKNVPHTPPTDDELLKTEDADELVAELENKLKYELNQLKEEWEPRNELLEKSWDDFNMVSDIIGNGSGGLTEVRVCQLKENAGVGKWLFNMVVPPLKEDFAMKRTDFSQLKRKLHTSIYVNNNPKAAINKINLLIDEIRVLKKLGRTNFAIEIKTFFWHYVHGQEWLCMVTSYIGGGTLYTYFTHLKTHKKWELGESFMHEGDVAEVAAEILIILEKLHDDNLAYRDLKPDNILLDGEGHLWLTDFGYTRHITTTSNDFCGTLSYMAQEIVLKKGHNKAVDIWSLGALIFEMIESLIPKNLPISDDAWSLIEGLMDSVVESRLTAKTARNAKLFEKYSIEWKAYENRTNPPPFHPVIENRVVKRYVYRDRGRSEVPGQ</sequence>
<dbReference type="PANTHER" id="PTHR24351">
    <property type="entry name" value="RIBOSOMAL PROTEIN S6 KINASE"/>
    <property type="match status" value="1"/>
</dbReference>
<evidence type="ECO:0000256" key="2">
    <source>
        <dbReference type="ARBA" id="ARBA00022679"/>
    </source>
</evidence>
<feature type="domain" description="Protein kinase" evidence="7">
    <location>
        <begin position="89"/>
        <end position="387"/>
    </location>
</feature>
<evidence type="ECO:0000256" key="6">
    <source>
        <dbReference type="SAM" id="SignalP"/>
    </source>
</evidence>
<evidence type="ECO:0000313" key="9">
    <source>
        <dbReference type="Proteomes" id="UP001201812"/>
    </source>
</evidence>
<dbReference type="SMART" id="SM00220">
    <property type="entry name" value="S_TKc"/>
    <property type="match status" value="1"/>
</dbReference>
<dbReference type="PROSITE" id="PS00108">
    <property type="entry name" value="PROTEIN_KINASE_ST"/>
    <property type="match status" value="1"/>
</dbReference>
<dbReference type="InterPro" id="IPR011009">
    <property type="entry name" value="Kinase-like_dom_sf"/>
</dbReference>
<keyword evidence="2" id="KW-0808">Transferase</keyword>
<evidence type="ECO:0000259" key="7">
    <source>
        <dbReference type="PROSITE" id="PS50011"/>
    </source>
</evidence>
<evidence type="ECO:0000256" key="3">
    <source>
        <dbReference type="ARBA" id="ARBA00022741"/>
    </source>
</evidence>
<evidence type="ECO:0000313" key="8">
    <source>
        <dbReference type="EMBL" id="KAI1729617.1"/>
    </source>
</evidence>
<evidence type="ECO:0000256" key="5">
    <source>
        <dbReference type="ARBA" id="ARBA00022840"/>
    </source>
</evidence>
<feature type="chain" id="PRO_5041982751" evidence="6">
    <location>
        <begin position="28"/>
        <end position="408"/>
    </location>
</feature>
<accession>A0AAD4NJK4</accession>